<dbReference type="InterPro" id="IPR012464">
    <property type="entry name" value="DUF1676"/>
</dbReference>
<keyword evidence="1" id="KW-0812">Transmembrane</keyword>
<dbReference type="PROSITE" id="PS51257">
    <property type="entry name" value="PROKAR_LIPOPROTEIN"/>
    <property type="match status" value="1"/>
</dbReference>
<dbReference type="KEGG" id="der:6552724"/>
<feature type="signal peptide" evidence="2">
    <location>
        <begin position="1"/>
        <end position="19"/>
    </location>
</feature>
<reference evidence="3 4" key="2">
    <citation type="journal article" date="2008" name="Bioinformatics">
        <title>Assembly reconciliation.</title>
        <authorList>
            <person name="Zimin A.V."/>
            <person name="Smith D.R."/>
            <person name="Sutton G."/>
            <person name="Yorke J.A."/>
        </authorList>
    </citation>
    <scope>NUCLEOTIDE SEQUENCE [LARGE SCALE GENOMIC DNA]</scope>
    <source>
        <strain evidence="3 4">TSC#14021-0224.01</strain>
    </source>
</reference>
<dbReference type="EMBL" id="CH954181">
    <property type="protein sequence ID" value="EDV48011.1"/>
    <property type="molecule type" value="Genomic_DNA"/>
</dbReference>
<sequence>MKVFAIACVTLLAASCAFAAPSVQDNRVEGDNTLGRAARYLGACLESDDMATCLAVKGITALNRAARSNNIELASGVTFQRDPTSPVSRTGKSLSEQDVYAELPQNADERTGRLVDLAVSSAADFLSTHNLEFKLPAETTQQVARALDEGRGKIKKMLGPVALAIGAKLFAVIPLVLGFLALLTFKAVIVAKLAFFLAILVGGSRLLGGFGNKFGGNSYAGAYNSNAWSAPASAGWSSGASSSYPYARSISEDGSDAQQLAYAGQQQQ</sequence>
<feature type="chain" id="PRO_5002795847" evidence="2">
    <location>
        <begin position="20"/>
        <end position="268"/>
    </location>
</feature>
<evidence type="ECO:0000256" key="1">
    <source>
        <dbReference type="SAM" id="Phobius"/>
    </source>
</evidence>
<name>B3NYN0_DROER</name>
<dbReference type="Pfam" id="PF07898">
    <property type="entry name" value="DUF1676"/>
    <property type="match status" value="1"/>
</dbReference>
<dbReference type="HOGENOM" id="CLU_060007_4_0_1"/>
<accession>B3NYN0</accession>
<reference evidence="3 4" key="1">
    <citation type="journal article" date="2007" name="Nature">
        <title>Evolution of genes and genomes on the Drosophila phylogeny.</title>
        <authorList>
            <consortium name="Drosophila 12 Genomes Consortium"/>
            <person name="Clark A.G."/>
            <person name="Eisen M.B."/>
            <person name="Smith D.R."/>
            <person name="Bergman C.M."/>
            <person name="Oliver B."/>
            <person name="Markow T.A."/>
            <person name="Kaufman T.C."/>
            <person name="Kellis M."/>
            <person name="Gelbart W."/>
            <person name="Iyer V.N."/>
            <person name="Pollard D.A."/>
            <person name="Sackton T.B."/>
            <person name="Larracuente A.M."/>
            <person name="Singh N.D."/>
            <person name="Abad J.P."/>
            <person name="Abt D.N."/>
            <person name="Adryan B."/>
            <person name="Aguade M."/>
            <person name="Akashi H."/>
            <person name="Anderson W.W."/>
            <person name="Aquadro C.F."/>
            <person name="Ardell D.H."/>
            <person name="Arguello R."/>
            <person name="Artieri C.G."/>
            <person name="Barbash D.A."/>
            <person name="Barker D."/>
            <person name="Barsanti P."/>
            <person name="Batterham P."/>
            <person name="Batzoglou S."/>
            <person name="Begun D."/>
            <person name="Bhutkar A."/>
            <person name="Blanco E."/>
            <person name="Bosak S.A."/>
            <person name="Bradley R.K."/>
            <person name="Brand A.D."/>
            <person name="Brent M.R."/>
            <person name="Brooks A.N."/>
            <person name="Brown R.H."/>
            <person name="Butlin R.K."/>
            <person name="Caggese C."/>
            <person name="Calvi B.R."/>
            <person name="Bernardo de Carvalho A."/>
            <person name="Caspi A."/>
            <person name="Castrezana S."/>
            <person name="Celniker S.E."/>
            <person name="Chang J.L."/>
            <person name="Chapple C."/>
            <person name="Chatterji S."/>
            <person name="Chinwalla A."/>
            <person name="Civetta A."/>
            <person name="Clifton S.W."/>
            <person name="Comeron J.M."/>
            <person name="Costello J.C."/>
            <person name="Coyne J.A."/>
            <person name="Daub J."/>
            <person name="David R.G."/>
            <person name="Delcher A.L."/>
            <person name="Delehaunty K."/>
            <person name="Do C.B."/>
            <person name="Ebling H."/>
            <person name="Edwards K."/>
            <person name="Eickbush T."/>
            <person name="Evans J.D."/>
            <person name="Filipski A."/>
            <person name="Findeiss S."/>
            <person name="Freyhult E."/>
            <person name="Fulton L."/>
            <person name="Fulton R."/>
            <person name="Garcia A.C."/>
            <person name="Gardiner A."/>
            <person name="Garfield D.A."/>
            <person name="Garvin B.E."/>
            <person name="Gibson G."/>
            <person name="Gilbert D."/>
            <person name="Gnerre S."/>
            <person name="Godfrey J."/>
            <person name="Good R."/>
            <person name="Gotea V."/>
            <person name="Gravely B."/>
            <person name="Greenberg A.J."/>
            <person name="Griffiths-Jones S."/>
            <person name="Gross S."/>
            <person name="Guigo R."/>
            <person name="Gustafson E.A."/>
            <person name="Haerty W."/>
            <person name="Hahn M.W."/>
            <person name="Halligan D.L."/>
            <person name="Halpern A.L."/>
            <person name="Halter G.M."/>
            <person name="Han M.V."/>
            <person name="Heger A."/>
            <person name="Hillier L."/>
            <person name="Hinrichs A.S."/>
            <person name="Holmes I."/>
            <person name="Hoskins R.A."/>
            <person name="Hubisz M.J."/>
            <person name="Hultmark D."/>
            <person name="Huntley M.A."/>
            <person name="Jaffe D.B."/>
            <person name="Jagadeeshan S."/>
            <person name="Jeck W.R."/>
            <person name="Johnson J."/>
            <person name="Jones C.D."/>
            <person name="Jordan W.C."/>
            <person name="Karpen G.H."/>
            <person name="Kataoka E."/>
            <person name="Keightley P.D."/>
            <person name="Kheradpour P."/>
            <person name="Kirkness E.F."/>
            <person name="Koerich L.B."/>
            <person name="Kristiansen K."/>
            <person name="Kudrna D."/>
            <person name="Kulathinal R.J."/>
            <person name="Kumar S."/>
            <person name="Kwok R."/>
            <person name="Lander E."/>
            <person name="Langley C.H."/>
            <person name="Lapoint R."/>
            <person name="Lazzaro B.P."/>
            <person name="Lee S.J."/>
            <person name="Levesque L."/>
            <person name="Li R."/>
            <person name="Lin C.F."/>
            <person name="Lin M.F."/>
            <person name="Lindblad-Toh K."/>
            <person name="Llopart A."/>
            <person name="Long M."/>
            <person name="Low L."/>
            <person name="Lozovsky E."/>
            <person name="Lu J."/>
            <person name="Luo M."/>
            <person name="Machado C.A."/>
            <person name="Makalowski W."/>
            <person name="Marzo M."/>
            <person name="Matsuda M."/>
            <person name="Matzkin L."/>
            <person name="McAllister B."/>
            <person name="McBride C.S."/>
            <person name="McKernan B."/>
            <person name="McKernan K."/>
            <person name="Mendez-Lago M."/>
            <person name="Minx P."/>
            <person name="Mollenhauer M.U."/>
            <person name="Montooth K."/>
            <person name="Mount S.M."/>
            <person name="Mu X."/>
            <person name="Myers E."/>
            <person name="Negre B."/>
            <person name="Newfeld S."/>
            <person name="Nielsen R."/>
            <person name="Noor M.A."/>
            <person name="O'Grady P."/>
            <person name="Pachter L."/>
            <person name="Papaceit M."/>
            <person name="Parisi M.J."/>
            <person name="Parisi M."/>
            <person name="Parts L."/>
            <person name="Pedersen J.S."/>
            <person name="Pesole G."/>
            <person name="Phillippy A.M."/>
            <person name="Ponting C.P."/>
            <person name="Pop M."/>
            <person name="Porcelli D."/>
            <person name="Powell J.R."/>
            <person name="Prohaska S."/>
            <person name="Pruitt K."/>
            <person name="Puig M."/>
            <person name="Quesneville H."/>
            <person name="Ram K.R."/>
            <person name="Rand D."/>
            <person name="Rasmussen M.D."/>
            <person name="Reed L.K."/>
            <person name="Reenan R."/>
            <person name="Reily A."/>
            <person name="Remington K.A."/>
            <person name="Rieger T.T."/>
            <person name="Ritchie M.G."/>
            <person name="Robin C."/>
            <person name="Rogers Y.H."/>
            <person name="Rohde C."/>
            <person name="Rozas J."/>
            <person name="Rubenfield M.J."/>
            <person name="Ruiz A."/>
            <person name="Russo S."/>
            <person name="Salzberg S.L."/>
            <person name="Sanchez-Gracia A."/>
            <person name="Saranga D.J."/>
            <person name="Sato H."/>
            <person name="Schaeffer S.W."/>
            <person name="Schatz M.C."/>
            <person name="Schlenke T."/>
            <person name="Schwartz R."/>
            <person name="Segarra C."/>
            <person name="Singh R.S."/>
            <person name="Sirot L."/>
            <person name="Sirota M."/>
            <person name="Sisneros N.B."/>
            <person name="Smith C.D."/>
            <person name="Smith T.F."/>
            <person name="Spieth J."/>
            <person name="Stage D.E."/>
            <person name="Stark A."/>
            <person name="Stephan W."/>
            <person name="Strausberg R.L."/>
            <person name="Strempel S."/>
            <person name="Sturgill D."/>
            <person name="Sutton G."/>
            <person name="Sutton G.G."/>
            <person name="Tao W."/>
            <person name="Teichmann S."/>
            <person name="Tobari Y.N."/>
            <person name="Tomimura Y."/>
            <person name="Tsolas J.M."/>
            <person name="Valente V.L."/>
            <person name="Venter E."/>
            <person name="Venter J.C."/>
            <person name="Vicario S."/>
            <person name="Vieira F.G."/>
            <person name="Vilella A.J."/>
            <person name="Villasante A."/>
            <person name="Walenz B."/>
            <person name="Wang J."/>
            <person name="Wasserman M."/>
            <person name="Watts T."/>
            <person name="Wilson D."/>
            <person name="Wilson R.K."/>
            <person name="Wing R.A."/>
            <person name="Wolfner M.F."/>
            <person name="Wong A."/>
            <person name="Wong G.K."/>
            <person name="Wu C.I."/>
            <person name="Wu G."/>
            <person name="Yamamoto D."/>
            <person name="Yang H.P."/>
            <person name="Yang S.P."/>
            <person name="Yorke J.A."/>
            <person name="Yoshida K."/>
            <person name="Zdobnov E."/>
            <person name="Zhang P."/>
            <person name="Zhang Y."/>
            <person name="Zimin A.V."/>
            <person name="Baldwin J."/>
            <person name="Abdouelleil A."/>
            <person name="Abdulkadir J."/>
            <person name="Abebe A."/>
            <person name="Abera B."/>
            <person name="Abreu J."/>
            <person name="Acer S.C."/>
            <person name="Aftuck L."/>
            <person name="Alexander A."/>
            <person name="An P."/>
            <person name="Anderson E."/>
            <person name="Anderson S."/>
            <person name="Arachi H."/>
            <person name="Azer M."/>
            <person name="Bachantsang P."/>
            <person name="Barry A."/>
            <person name="Bayul T."/>
            <person name="Berlin A."/>
            <person name="Bessette D."/>
            <person name="Bloom T."/>
            <person name="Blye J."/>
            <person name="Boguslavskiy L."/>
            <person name="Bonnet C."/>
            <person name="Boukhgalter B."/>
            <person name="Bourzgui I."/>
            <person name="Brown A."/>
            <person name="Cahill P."/>
            <person name="Channer S."/>
            <person name="Cheshatsang Y."/>
            <person name="Chuda L."/>
            <person name="Citroen M."/>
            <person name="Collymore A."/>
            <person name="Cooke P."/>
            <person name="Costello M."/>
            <person name="D'Aco K."/>
            <person name="Daza R."/>
            <person name="De Haan G."/>
            <person name="DeGray S."/>
            <person name="DeMaso C."/>
            <person name="Dhargay N."/>
            <person name="Dooley K."/>
            <person name="Dooley E."/>
            <person name="Doricent M."/>
            <person name="Dorje P."/>
            <person name="Dorjee K."/>
            <person name="Dupes A."/>
            <person name="Elong R."/>
            <person name="Falk J."/>
            <person name="Farina A."/>
            <person name="Faro S."/>
            <person name="Ferguson D."/>
            <person name="Fisher S."/>
            <person name="Foley C.D."/>
            <person name="Franke A."/>
            <person name="Friedrich D."/>
            <person name="Gadbois L."/>
            <person name="Gearin G."/>
            <person name="Gearin C.R."/>
            <person name="Giannoukos G."/>
            <person name="Goode T."/>
            <person name="Graham J."/>
            <person name="Grandbois E."/>
            <person name="Grewal S."/>
            <person name="Gyaltsen K."/>
            <person name="Hafez N."/>
            <person name="Hagos B."/>
            <person name="Hall J."/>
            <person name="Henson C."/>
            <person name="Hollinger A."/>
            <person name="Honan T."/>
            <person name="Huard M.D."/>
            <person name="Hughes L."/>
            <person name="Hurhula B."/>
            <person name="Husby M.E."/>
            <person name="Kamat A."/>
            <person name="Kanga B."/>
            <person name="Kashin S."/>
            <person name="Khazanovich D."/>
            <person name="Kisner P."/>
            <person name="Lance K."/>
            <person name="Lara M."/>
            <person name="Lee W."/>
            <person name="Lennon N."/>
            <person name="Letendre F."/>
            <person name="LeVine R."/>
            <person name="Lipovsky A."/>
            <person name="Liu X."/>
            <person name="Liu J."/>
            <person name="Liu S."/>
            <person name="Lokyitsang T."/>
            <person name="Lokyitsang Y."/>
            <person name="Lubonja R."/>
            <person name="Lui A."/>
            <person name="MacDonald P."/>
            <person name="Magnisalis V."/>
            <person name="Maru K."/>
            <person name="Matthews C."/>
            <person name="McCusker W."/>
            <person name="McDonough S."/>
            <person name="Mehta T."/>
            <person name="Meldrim J."/>
            <person name="Meneus L."/>
            <person name="Mihai O."/>
            <person name="Mihalev A."/>
            <person name="Mihova T."/>
            <person name="Mittelman R."/>
            <person name="Mlenga V."/>
            <person name="Montmayeur A."/>
            <person name="Mulrain L."/>
            <person name="Navidi A."/>
            <person name="Naylor J."/>
            <person name="Negash T."/>
            <person name="Nguyen T."/>
            <person name="Nguyen N."/>
            <person name="Nicol R."/>
            <person name="Norbu C."/>
            <person name="Norbu N."/>
            <person name="Novod N."/>
            <person name="O'Neill B."/>
            <person name="Osman S."/>
            <person name="Markiewicz E."/>
            <person name="Oyono O.L."/>
            <person name="Patti C."/>
            <person name="Phunkhang P."/>
            <person name="Pierre F."/>
            <person name="Priest M."/>
            <person name="Raghuraman S."/>
            <person name="Rege F."/>
            <person name="Reyes R."/>
            <person name="Rise C."/>
            <person name="Rogov P."/>
            <person name="Ross K."/>
            <person name="Ryan E."/>
            <person name="Settipalli S."/>
            <person name="Shea T."/>
            <person name="Sherpa N."/>
            <person name="Shi L."/>
            <person name="Shih D."/>
            <person name="Sparrow T."/>
            <person name="Spaulding J."/>
            <person name="Stalker J."/>
            <person name="Stange-Thomann N."/>
            <person name="Stavropoulos S."/>
            <person name="Stone C."/>
            <person name="Strader C."/>
            <person name="Tesfaye S."/>
            <person name="Thomson T."/>
            <person name="Thoulutsang Y."/>
            <person name="Thoulutsang D."/>
            <person name="Topham K."/>
            <person name="Topping I."/>
            <person name="Tsamla T."/>
            <person name="Vassiliev H."/>
            <person name="Vo A."/>
            <person name="Wangchuk T."/>
            <person name="Wangdi T."/>
            <person name="Weiand M."/>
            <person name="Wilkinson J."/>
            <person name="Wilson A."/>
            <person name="Yadav S."/>
            <person name="Young G."/>
            <person name="Yu Q."/>
            <person name="Zembek L."/>
            <person name="Zhong D."/>
            <person name="Zimmer A."/>
            <person name="Zwirko Z."/>
            <person name="Jaffe D.B."/>
            <person name="Alvarez P."/>
            <person name="Brockman W."/>
            <person name="Butler J."/>
            <person name="Chin C."/>
            <person name="Gnerre S."/>
            <person name="Grabherr M."/>
            <person name="Kleber M."/>
            <person name="Mauceli E."/>
            <person name="MacCallum I."/>
        </authorList>
    </citation>
    <scope>NUCLEOTIDE SEQUENCE [LARGE SCALE GENOMIC DNA]</scope>
    <source>
        <strain evidence="3 4">TSC#14021-0224.01</strain>
    </source>
</reference>
<dbReference type="GO" id="GO:0016020">
    <property type="term" value="C:membrane"/>
    <property type="evidence" value="ECO:0007669"/>
    <property type="project" value="TreeGrafter"/>
</dbReference>
<dbReference type="PhylomeDB" id="B3NYN0"/>
<dbReference type="OrthoDB" id="8191402at2759"/>
<gene>
    <name evidence="3" type="primary">Dere\GG13215</name>
    <name evidence="3" type="ORF">Dere_GG13215</name>
</gene>
<protein>
    <submittedName>
        <fullName evidence="3">GG13215</fullName>
    </submittedName>
</protein>
<evidence type="ECO:0000313" key="4">
    <source>
        <dbReference type="Proteomes" id="UP000008711"/>
    </source>
</evidence>
<evidence type="ECO:0000313" key="3">
    <source>
        <dbReference type="EMBL" id="EDV48011.1"/>
    </source>
</evidence>
<feature type="transmembrane region" description="Helical" evidence="1">
    <location>
        <begin position="189"/>
        <end position="208"/>
    </location>
</feature>
<dbReference type="PANTHER" id="PTHR21879:SF17">
    <property type="entry name" value="LD24139P"/>
    <property type="match status" value="1"/>
</dbReference>
<dbReference type="PANTHER" id="PTHR21879">
    <property type="entry name" value="FI03362P-RELATED-RELATED"/>
    <property type="match status" value="1"/>
</dbReference>
<proteinExistence type="predicted"/>
<dbReference type="OMA" id="GACLESD"/>
<dbReference type="AlphaFoldDB" id="B3NYN0"/>
<keyword evidence="4" id="KW-1185">Reference proteome</keyword>
<keyword evidence="1" id="KW-1133">Transmembrane helix</keyword>
<keyword evidence="1" id="KW-0472">Membrane</keyword>
<organism evidence="3 4">
    <name type="scientific">Drosophila erecta</name>
    <name type="common">Fruit fly</name>
    <dbReference type="NCBI Taxonomy" id="7220"/>
    <lineage>
        <taxon>Eukaryota</taxon>
        <taxon>Metazoa</taxon>
        <taxon>Ecdysozoa</taxon>
        <taxon>Arthropoda</taxon>
        <taxon>Hexapoda</taxon>
        <taxon>Insecta</taxon>
        <taxon>Pterygota</taxon>
        <taxon>Neoptera</taxon>
        <taxon>Endopterygota</taxon>
        <taxon>Diptera</taxon>
        <taxon>Brachycera</taxon>
        <taxon>Muscomorpha</taxon>
        <taxon>Ephydroidea</taxon>
        <taxon>Drosophilidae</taxon>
        <taxon>Drosophila</taxon>
        <taxon>Sophophora</taxon>
    </lineage>
</organism>
<evidence type="ECO:0000256" key="2">
    <source>
        <dbReference type="SAM" id="SignalP"/>
    </source>
</evidence>
<feature type="transmembrane region" description="Helical" evidence="1">
    <location>
        <begin position="161"/>
        <end position="182"/>
    </location>
</feature>
<keyword evidence="2" id="KW-0732">Signal</keyword>
<dbReference type="eggNOG" id="ENOG502S32N">
    <property type="taxonomic scope" value="Eukaryota"/>
</dbReference>
<dbReference type="Proteomes" id="UP000008711">
    <property type="component" value="Unassembled WGS sequence"/>
</dbReference>